<gene>
    <name evidence="2" type="ORF">AXF42_Ash010318</name>
</gene>
<reference evidence="2 3" key="1">
    <citation type="journal article" date="2017" name="Nature">
        <title>The Apostasia genome and the evolution of orchids.</title>
        <authorList>
            <person name="Zhang G.Q."/>
            <person name="Liu K.W."/>
            <person name="Li Z."/>
            <person name="Lohaus R."/>
            <person name="Hsiao Y.Y."/>
            <person name="Niu S.C."/>
            <person name="Wang J.Y."/>
            <person name="Lin Y.C."/>
            <person name="Xu Q."/>
            <person name="Chen L.J."/>
            <person name="Yoshida K."/>
            <person name="Fujiwara S."/>
            <person name="Wang Z.W."/>
            <person name="Zhang Y.Q."/>
            <person name="Mitsuda N."/>
            <person name="Wang M."/>
            <person name="Liu G.H."/>
            <person name="Pecoraro L."/>
            <person name="Huang H.X."/>
            <person name="Xiao X.J."/>
            <person name="Lin M."/>
            <person name="Wu X.Y."/>
            <person name="Wu W.L."/>
            <person name="Chen Y.Y."/>
            <person name="Chang S.B."/>
            <person name="Sakamoto S."/>
            <person name="Ohme-Takagi M."/>
            <person name="Yagi M."/>
            <person name="Zeng S.J."/>
            <person name="Shen C.Y."/>
            <person name="Yeh C.M."/>
            <person name="Luo Y.B."/>
            <person name="Tsai W.C."/>
            <person name="Van de Peer Y."/>
            <person name="Liu Z.J."/>
        </authorList>
    </citation>
    <scope>NUCLEOTIDE SEQUENCE [LARGE SCALE GENOMIC DNA]</scope>
    <source>
        <strain evidence="3">cv. Shenzhen</strain>
        <tissue evidence="2">Stem</tissue>
    </source>
</reference>
<protein>
    <submittedName>
        <fullName evidence="2">Uncharacterized protein</fullName>
    </submittedName>
</protein>
<feature type="region of interest" description="Disordered" evidence="1">
    <location>
        <begin position="8"/>
        <end position="160"/>
    </location>
</feature>
<keyword evidence="3" id="KW-1185">Reference proteome</keyword>
<feature type="compositionally biased region" description="Basic residues" evidence="1">
    <location>
        <begin position="126"/>
        <end position="140"/>
    </location>
</feature>
<feature type="compositionally biased region" description="Basic residues" evidence="1">
    <location>
        <begin position="61"/>
        <end position="76"/>
    </location>
</feature>
<feature type="compositionally biased region" description="Low complexity" evidence="1">
    <location>
        <begin position="84"/>
        <end position="100"/>
    </location>
</feature>
<proteinExistence type="predicted"/>
<evidence type="ECO:0000313" key="3">
    <source>
        <dbReference type="Proteomes" id="UP000236161"/>
    </source>
</evidence>
<name>A0A2I0BDN4_9ASPA</name>
<accession>A0A2I0BDN4</accession>
<dbReference type="Proteomes" id="UP000236161">
    <property type="component" value="Unassembled WGS sequence"/>
</dbReference>
<sequence>MIYLHLCKGTQQSKDKDRTNTRGRAQQVGGARRKGLAGNRDGARGKSILRAAVLQDASSGRRWHGQHPTRRSRSPGRTREHSLAVRAARRGASGVRRASSQLGTSGGSALASRGLVSGTAPATGRPKARRERWERVHRRERPATTPAPMVANGDQRHRAS</sequence>
<evidence type="ECO:0000256" key="1">
    <source>
        <dbReference type="SAM" id="MobiDB-lite"/>
    </source>
</evidence>
<evidence type="ECO:0000313" key="2">
    <source>
        <dbReference type="EMBL" id="PKA65909.1"/>
    </source>
</evidence>
<organism evidence="2 3">
    <name type="scientific">Apostasia shenzhenica</name>
    <dbReference type="NCBI Taxonomy" id="1088818"/>
    <lineage>
        <taxon>Eukaryota</taxon>
        <taxon>Viridiplantae</taxon>
        <taxon>Streptophyta</taxon>
        <taxon>Embryophyta</taxon>
        <taxon>Tracheophyta</taxon>
        <taxon>Spermatophyta</taxon>
        <taxon>Magnoliopsida</taxon>
        <taxon>Liliopsida</taxon>
        <taxon>Asparagales</taxon>
        <taxon>Orchidaceae</taxon>
        <taxon>Apostasioideae</taxon>
        <taxon>Apostasia</taxon>
    </lineage>
</organism>
<dbReference type="EMBL" id="KZ451888">
    <property type="protein sequence ID" value="PKA65909.1"/>
    <property type="molecule type" value="Genomic_DNA"/>
</dbReference>
<dbReference type="AlphaFoldDB" id="A0A2I0BDN4"/>